<gene>
    <name evidence="2" type="ORF">DERP_006755</name>
</gene>
<name>A0ABQ8IRX2_DERPT</name>
<evidence type="ECO:0000256" key="1">
    <source>
        <dbReference type="SAM" id="Phobius"/>
    </source>
</evidence>
<keyword evidence="1" id="KW-0472">Membrane</keyword>
<keyword evidence="1" id="KW-1133">Transmembrane helix</keyword>
<protein>
    <submittedName>
        <fullName evidence="2">Uncharacterized protein</fullName>
    </submittedName>
</protein>
<reference evidence="2 3" key="2">
    <citation type="journal article" date="2022" name="Mol. Biol. Evol.">
        <title>Comparative Genomics Reveals Insights into the Divergent Evolution of Astigmatic Mites and Household Pest Adaptations.</title>
        <authorList>
            <person name="Xiong Q."/>
            <person name="Wan A.T."/>
            <person name="Liu X."/>
            <person name="Fung C.S."/>
            <person name="Xiao X."/>
            <person name="Malainual N."/>
            <person name="Hou J."/>
            <person name="Wang L."/>
            <person name="Wang M."/>
            <person name="Yang K.Y."/>
            <person name="Cui Y."/>
            <person name="Leung E.L."/>
            <person name="Nong W."/>
            <person name="Shin S.K."/>
            <person name="Au S.W."/>
            <person name="Jeong K.Y."/>
            <person name="Chew F.T."/>
            <person name="Hui J.H."/>
            <person name="Leung T.F."/>
            <person name="Tungtrongchitr A."/>
            <person name="Zhong N."/>
            <person name="Liu Z."/>
            <person name="Tsui S.K."/>
        </authorList>
    </citation>
    <scope>NUCLEOTIDE SEQUENCE [LARGE SCALE GENOMIC DNA]</scope>
    <source>
        <strain evidence="2">Derp</strain>
    </source>
</reference>
<comment type="caution">
    <text evidence="2">The sequence shown here is derived from an EMBL/GenBank/DDBJ whole genome shotgun (WGS) entry which is preliminary data.</text>
</comment>
<sequence>MNSVNDDGENHDELYVIMFVCMYVMTLMSEYNKHYHSLIQIHNCIIGLQYEKIILHQIIHDLAVLHIYD</sequence>
<organism evidence="2 3">
    <name type="scientific">Dermatophagoides pteronyssinus</name>
    <name type="common">European house dust mite</name>
    <dbReference type="NCBI Taxonomy" id="6956"/>
    <lineage>
        <taxon>Eukaryota</taxon>
        <taxon>Metazoa</taxon>
        <taxon>Ecdysozoa</taxon>
        <taxon>Arthropoda</taxon>
        <taxon>Chelicerata</taxon>
        <taxon>Arachnida</taxon>
        <taxon>Acari</taxon>
        <taxon>Acariformes</taxon>
        <taxon>Sarcoptiformes</taxon>
        <taxon>Astigmata</taxon>
        <taxon>Psoroptidia</taxon>
        <taxon>Analgoidea</taxon>
        <taxon>Pyroglyphidae</taxon>
        <taxon>Dermatophagoidinae</taxon>
        <taxon>Dermatophagoides</taxon>
    </lineage>
</organism>
<dbReference type="EMBL" id="NJHN03000123">
    <property type="protein sequence ID" value="KAH9413069.1"/>
    <property type="molecule type" value="Genomic_DNA"/>
</dbReference>
<feature type="transmembrane region" description="Helical" evidence="1">
    <location>
        <begin position="14"/>
        <end position="31"/>
    </location>
</feature>
<reference evidence="2 3" key="1">
    <citation type="journal article" date="2018" name="J. Allergy Clin. Immunol.">
        <title>High-quality assembly of Dermatophagoides pteronyssinus genome and transcriptome reveals a wide range of novel allergens.</title>
        <authorList>
            <person name="Liu X.Y."/>
            <person name="Yang K.Y."/>
            <person name="Wang M.Q."/>
            <person name="Kwok J.S."/>
            <person name="Zeng X."/>
            <person name="Yang Z."/>
            <person name="Xiao X.J."/>
            <person name="Lau C.P."/>
            <person name="Li Y."/>
            <person name="Huang Z.M."/>
            <person name="Ba J.G."/>
            <person name="Yim A.K."/>
            <person name="Ouyang C.Y."/>
            <person name="Ngai S.M."/>
            <person name="Chan T.F."/>
            <person name="Leung E.L."/>
            <person name="Liu L."/>
            <person name="Liu Z.G."/>
            <person name="Tsui S.K."/>
        </authorList>
    </citation>
    <scope>NUCLEOTIDE SEQUENCE [LARGE SCALE GENOMIC DNA]</scope>
    <source>
        <strain evidence="2">Derp</strain>
    </source>
</reference>
<evidence type="ECO:0000313" key="3">
    <source>
        <dbReference type="Proteomes" id="UP000887458"/>
    </source>
</evidence>
<keyword evidence="3" id="KW-1185">Reference proteome</keyword>
<accession>A0ABQ8IRX2</accession>
<evidence type="ECO:0000313" key="2">
    <source>
        <dbReference type="EMBL" id="KAH9413069.1"/>
    </source>
</evidence>
<keyword evidence="1" id="KW-0812">Transmembrane</keyword>
<proteinExistence type="predicted"/>
<dbReference type="Proteomes" id="UP000887458">
    <property type="component" value="Unassembled WGS sequence"/>
</dbReference>